<keyword evidence="1" id="KW-0812">Transmembrane</keyword>
<organism evidence="3 4">
    <name type="scientific">Glossina palpalis gambiensis</name>
    <dbReference type="NCBI Taxonomy" id="67801"/>
    <lineage>
        <taxon>Eukaryota</taxon>
        <taxon>Metazoa</taxon>
        <taxon>Ecdysozoa</taxon>
        <taxon>Arthropoda</taxon>
        <taxon>Hexapoda</taxon>
        <taxon>Insecta</taxon>
        <taxon>Pterygota</taxon>
        <taxon>Neoptera</taxon>
        <taxon>Endopterygota</taxon>
        <taxon>Diptera</taxon>
        <taxon>Brachycera</taxon>
        <taxon>Muscomorpha</taxon>
        <taxon>Hippoboscoidea</taxon>
        <taxon>Glossinidae</taxon>
        <taxon>Glossina</taxon>
    </lineage>
</organism>
<dbReference type="InterPro" id="IPR052728">
    <property type="entry name" value="O2_lipid_transport_reg"/>
</dbReference>
<dbReference type="PANTHER" id="PTHR11161">
    <property type="entry name" value="O-ACYLTRANSFERASE"/>
    <property type="match status" value="1"/>
</dbReference>
<feature type="transmembrane region" description="Helical" evidence="1">
    <location>
        <begin position="321"/>
        <end position="342"/>
    </location>
</feature>
<dbReference type="Proteomes" id="UP000092460">
    <property type="component" value="Unassembled WGS sequence"/>
</dbReference>
<dbReference type="SMART" id="SM00703">
    <property type="entry name" value="NRF"/>
    <property type="match status" value="1"/>
</dbReference>
<feature type="transmembrane region" description="Helical" evidence="1">
    <location>
        <begin position="155"/>
        <end position="173"/>
    </location>
</feature>
<dbReference type="Pfam" id="PF20146">
    <property type="entry name" value="NRF"/>
    <property type="match status" value="1"/>
</dbReference>
<feature type="transmembrane region" description="Helical" evidence="1">
    <location>
        <begin position="6"/>
        <end position="22"/>
    </location>
</feature>
<dbReference type="InterPro" id="IPR002656">
    <property type="entry name" value="Acyl_transf_3_dom"/>
</dbReference>
<keyword evidence="1" id="KW-0472">Membrane</keyword>
<evidence type="ECO:0000259" key="2">
    <source>
        <dbReference type="SMART" id="SM00703"/>
    </source>
</evidence>
<reference evidence="3" key="2">
    <citation type="submission" date="2020-05" db="UniProtKB">
        <authorList>
            <consortium name="EnsemblMetazoa"/>
        </authorList>
    </citation>
    <scope>IDENTIFICATION</scope>
    <source>
        <strain evidence="3">IAEA</strain>
    </source>
</reference>
<reference evidence="4" key="1">
    <citation type="submission" date="2015-01" db="EMBL/GenBank/DDBJ databases">
        <authorList>
            <person name="Aksoy S."/>
            <person name="Warren W."/>
            <person name="Wilson R.K."/>
        </authorList>
    </citation>
    <scope>NUCLEOTIDE SEQUENCE [LARGE SCALE GENOMIC DNA]</scope>
    <source>
        <strain evidence="4">IAEA</strain>
    </source>
</reference>
<name>A0A1B0BPE5_9MUSC</name>
<dbReference type="PANTHER" id="PTHR11161:SF0">
    <property type="entry name" value="O-ACYLTRANSFERASE LIKE PROTEIN"/>
    <property type="match status" value="1"/>
</dbReference>
<dbReference type="AlphaFoldDB" id="A0A1B0BPE5"/>
<feature type="transmembrane region" description="Helical" evidence="1">
    <location>
        <begin position="250"/>
        <end position="273"/>
    </location>
</feature>
<dbReference type="GO" id="GO:0016747">
    <property type="term" value="F:acyltransferase activity, transferring groups other than amino-acyl groups"/>
    <property type="evidence" value="ECO:0007669"/>
    <property type="project" value="InterPro"/>
</dbReference>
<evidence type="ECO:0000313" key="4">
    <source>
        <dbReference type="Proteomes" id="UP000092460"/>
    </source>
</evidence>
<evidence type="ECO:0000256" key="1">
    <source>
        <dbReference type="SAM" id="Phobius"/>
    </source>
</evidence>
<sequence>MSCETFSFTILIPLVTLYFRSFNGKMFLRSQSVVRLVNVLVVIAGSALSDQIPASPFSNELGYQYFASSSKFPSEILSNITSNTNHDDAQCAIDIRRILSGLQNFEDWAIELQNGTLCVDTFFFMSGLLMLWGAFREMEKTKGKLNIPMMYFHRYIRLTPVVAVVILYIMSLYKYSGAGPMWMKLGTQDKRCEDTWWATLLYVQNYAFPNKICISQSWYLAVDTQLYVFSPIFLIPLWKWGKKSLPPMIVLVLLCIACTFTTFMFNDFTLFRVQDEHVDLRQRLTYYPTHTRIPTWLMGVIFGYFLFTKNRGRKIPLAKQWVISGWLLAFGIMLTDLWGPYWRIRPENPDSPIIEGAFYEPLSRAAWALSMAWIVWACYNGHGGLINDFLSWSFFTAFSRLTYCMYVIHRIVQLVNAARLQTDTHFSDYDAIMRWWHDFGLTLCASIFATLAFESPILGIEKAIFGSGIPDSWGRLPFGLMWGHTISMGQFEECISISRAFDSDYLLKGKYCLAKLPIKGFVEKINKTSELSKTISYKKKDPEYFELGICVPSSCSANMADNLLKTIIKTIFNQDIKGNRTIDEQYCKVDEPIKLRPIDIFAM</sequence>
<dbReference type="EnsemblMetazoa" id="GPPI036345-RA">
    <property type="protein sequence ID" value="GPPI036345-PA"/>
    <property type="gene ID" value="GPPI036345"/>
</dbReference>
<keyword evidence="1" id="KW-1133">Transmembrane helix</keyword>
<dbReference type="EMBL" id="JXJN01017890">
    <property type="status" value="NOT_ANNOTATED_CDS"/>
    <property type="molecule type" value="Genomic_DNA"/>
</dbReference>
<keyword evidence="4" id="KW-1185">Reference proteome</keyword>
<proteinExistence type="predicted"/>
<accession>A0A1B0BPE5</accession>
<feature type="transmembrane region" description="Helical" evidence="1">
    <location>
        <begin position="34"/>
        <end position="52"/>
    </location>
</feature>
<evidence type="ECO:0000313" key="3">
    <source>
        <dbReference type="EnsemblMetazoa" id="GPPI036345-PA"/>
    </source>
</evidence>
<feature type="transmembrane region" description="Helical" evidence="1">
    <location>
        <begin position="114"/>
        <end position="135"/>
    </location>
</feature>
<dbReference type="Pfam" id="PF01757">
    <property type="entry name" value="Acyl_transf_3"/>
    <property type="match status" value="1"/>
</dbReference>
<dbReference type="InterPro" id="IPR006621">
    <property type="entry name" value="Nose-resist-to-fluoxetine_N"/>
</dbReference>
<dbReference type="VEuPathDB" id="VectorBase:GPPI036345"/>
<feature type="domain" description="Nose resistant-to-fluoxetine protein N-terminal" evidence="2">
    <location>
        <begin position="441"/>
        <end position="589"/>
    </location>
</feature>
<feature type="transmembrane region" description="Helical" evidence="1">
    <location>
        <begin position="218"/>
        <end position="238"/>
    </location>
</feature>
<feature type="transmembrane region" description="Helical" evidence="1">
    <location>
        <begin position="293"/>
        <end position="309"/>
    </location>
</feature>
<protein>
    <recommendedName>
        <fullName evidence="2">Nose resistant-to-fluoxetine protein N-terminal domain-containing protein</fullName>
    </recommendedName>
</protein>
<dbReference type="EMBL" id="JXJN01017891">
    <property type="status" value="NOT_ANNOTATED_CDS"/>
    <property type="molecule type" value="Genomic_DNA"/>
</dbReference>